<keyword evidence="9" id="KW-0472">Membrane</keyword>
<reference evidence="10" key="2">
    <citation type="journal article" date="2023" name="IMA Fungus">
        <title>Comparative genomic study of the Penicillium genus elucidates a diverse pangenome and 15 lateral gene transfer events.</title>
        <authorList>
            <person name="Petersen C."/>
            <person name="Sorensen T."/>
            <person name="Nielsen M.R."/>
            <person name="Sondergaard T.E."/>
            <person name="Sorensen J.L."/>
            <person name="Fitzpatrick D.A."/>
            <person name="Frisvad J.C."/>
            <person name="Nielsen K.L."/>
        </authorList>
    </citation>
    <scope>NUCLEOTIDE SEQUENCE</scope>
    <source>
        <strain evidence="10">IBT 34128</strain>
    </source>
</reference>
<evidence type="ECO:0000256" key="3">
    <source>
        <dbReference type="ARBA" id="ARBA00022801"/>
    </source>
</evidence>
<evidence type="ECO:0000313" key="11">
    <source>
        <dbReference type="Proteomes" id="UP001141434"/>
    </source>
</evidence>
<feature type="active site" description="Proton acceptor" evidence="5">
    <location>
        <position position="126"/>
    </location>
</feature>
<evidence type="ECO:0000256" key="6">
    <source>
        <dbReference type="PIRSR" id="PIRSR606710-2"/>
    </source>
</evidence>
<dbReference type="CDD" id="cd08999">
    <property type="entry name" value="GH43_ABN-like"/>
    <property type="match status" value="1"/>
</dbReference>
<dbReference type="OrthoDB" id="3879658at2759"/>
<evidence type="ECO:0000256" key="8">
    <source>
        <dbReference type="SAM" id="MobiDB-lite"/>
    </source>
</evidence>
<evidence type="ECO:0000256" key="5">
    <source>
        <dbReference type="PIRSR" id="PIRSR606710-1"/>
    </source>
</evidence>
<evidence type="ECO:0000256" key="4">
    <source>
        <dbReference type="ARBA" id="ARBA00023295"/>
    </source>
</evidence>
<keyword evidence="3 7" id="KW-0378">Hydrolase</keyword>
<dbReference type="SUPFAM" id="SSF75005">
    <property type="entry name" value="Arabinanase/levansucrase/invertase"/>
    <property type="match status" value="1"/>
</dbReference>
<feature type="active site" description="Proton donor" evidence="5">
    <location>
        <position position="318"/>
    </location>
</feature>
<dbReference type="GO" id="GO:0005975">
    <property type="term" value="P:carbohydrate metabolic process"/>
    <property type="evidence" value="ECO:0007669"/>
    <property type="project" value="InterPro"/>
</dbReference>
<evidence type="ECO:0000256" key="1">
    <source>
        <dbReference type="ARBA" id="ARBA00009865"/>
    </source>
</evidence>
<name>A0A9W9FRE0_9EURO</name>
<dbReference type="EMBL" id="JAPMSZ010000004">
    <property type="protein sequence ID" value="KAJ5104914.1"/>
    <property type="molecule type" value="Genomic_DNA"/>
</dbReference>
<gene>
    <name evidence="10" type="ORF">NUU61_002261</name>
</gene>
<dbReference type="PANTHER" id="PTHR42812">
    <property type="entry name" value="BETA-XYLOSIDASE"/>
    <property type="match status" value="1"/>
</dbReference>
<dbReference type="AlphaFoldDB" id="A0A9W9FRE0"/>
<keyword evidence="9" id="KW-1133">Transmembrane helix</keyword>
<evidence type="ECO:0000256" key="9">
    <source>
        <dbReference type="SAM" id="Phobius"/>
    </source>
</evidence>
<dbReference type="Gene3D" id="2.115.10.20">
    <property type="entry name" value="Glycosyl hydrolase domain, family 43"/>
    <property type="match status" value="1"/>
</dbReference>
<dbReference type="Pfam" id="PF04616">
    <property type="entry name" value="Glyco_hydro_43"/>
    <property type="match status" value="1"/>
</dbReference>
<feature type="site" description="Important for catalytic activity, responsible for pKa modulation of the active site Glu and correct orientation of both the proton donor and substrate" evidence="6">
    <location>
        <position position="247"/>
    </location>
</feature>
<proteinExistence type="inferred from homology"/>
<dbReference type="InterPro" id="IPR051795">
    <property type="entry name" value="Glycosyl_Hydrlase_43"/>
</dbReference>
<organism evidence="10 11">
    <name type="scientific">Penicillium alfredii</name>
    <dbReference type="NCBI Taxonomy" id="1506179"/>
    <lineage>
        <taxon>Eukaryota</taxon>
        <taxon>Fungi</taxon>
        <taxon>Dikarya</taxon>
        <taxon>Ascomycota</taxon>
        <taxon>Pezizomycotina</taxon>
        <taxon>Eurotiomycetes</taxon>
        <taxon>Eurotiomycetidae</taxon>
        <taxon>Eurotiales</taxon>
        <taxon>Aspergillaceae</taxon>
        <taxon>Penicillium</taxon>
    </lineage>
</organism>
<dbReference type="RefSeq" id="XP_056513910.1">
    <property type="nucleotide sequence ID" value="XM_056652843.1"/>
</dbReference>
<dbReference type="PANTHER" id="PTHR42812:SF5">
    <property type="entry name" value="ENDO-ARABINASE"/>
    <property type="match status" value="1"/>
</dbReference>
<dbReference type="InterPro" id="IPR023296">
    <property type="entry name" value="Glyco_hydro_beta-prop_sf"/>
</dbReference>
<evidence type="ECO:0000313" key="10">
    <source>
        <dbReference type="EMBL" id="KAJ5104914.1"/>
    </source>
</evidence>
<feature type="region of interest" description="Disordered" evidence="8">
    <location>
        <begin position="1"/>
        <end position="53"/>
    </location>
</feature>
<reference evidence="10" key="1">
    <citation type="submission" date="2022-11" db="EMBL/GenBank/DDBJ databases">
        <authorList>
            <person name="Petersen C."/>
        </authorList>
    </citation>
    <scope>NUCLEOTIDE SEQUENCE</scope>
    <source>
        <strain evidence="10">IBT 34128</strain>
    </source>
</reference>
<dbReference type="Proteomes" id="UP001141434">
    <property type="component" value="Unassembled WGS sequence"/>
</dbReference>
<sequence>MGDALVAPQHETHTAPPAVQSRTESESAGGIDSPNSTEPKPLAGPVEEEKKDWLPRSWGQPKIAIVIALSLSGTIFLALVIALPVALTHRRNHDQSVAYEPKYHHNHPSYQSKANRPLFALHNFPDPSLRQHNGTWYAFATNPKKKSPNTIHLPVATSTDFVNWTLHKGYDALPTMGDWERKENHWAPDMIQRHDGKFVVYYSGLVKHYGKHHCIGAAVSQDSDPLGPYIPQNEPFACPHKYGGAIDPSPFQDTDGTMYVTYKADGNTVGHGGDCNNGKDPLVPTPIFLQQVQKDGVTKVGDPVTILDREQSDGPLVEAPNIIRSADGTYFLFFSSHCFSTLGYNVKYAHSKSIKGPYQRADRALLQTGDFDLKAPGGATVAPDGTKMVFHANCGGARCMYVSGIDIRSNHTIIVSTLDLPSNSAGDS</sequence>
<dbReference type="GeneID" id="81392011"/>
<keyword evidence="11" id="KW-1185">Reference proteome</keyword>
<keyword evidence="9" id="KW-0812">Transmembrane</keyword>
<accession>A0A9W9FRE0</accession>
<dbReference type="GO" id="GO:0004553">
    <property type="term" value="F:hydrolase activity, hydrolyzing O-glycosyl compounds"/>
    <property type="evidence" value="ECO:0007669"/>
    <property type="project" value="InterPro"/>
</dbReference>
<evidence type="ECO:0000256" key="7">
    <source>
        <dbReference type="RuleBase" id="RU361187"/>
    </source>
</evidence>
<dbReference type="InterPro" id="IPR006710">
    <property type="entry name" value="Glyco_hydro_43"/>
</dbReference>
<protein>
    <submittedName>
        <fullName evidence="10">Glycoside hydrolase family 43</fullName>
    </submittedName>
</protein>
<keyword evidence="2" id="KW-0732">Signal</keyword>
<keyword evidence="4 7" id="KW-0326">Glycosidase</keyword>
<comment type="caution">
    <text evidence="10">The sequence shown here is derived from an EMBL/GenBank/DDBJ whole genome shotgun (WGS) entry which is preliminary data.</text>
</comment>
<evidence type="ECO:0000256" key="2">
    <source>
        <dbReference type="ARBA" id="ARBA00022729"/>
    </source>
</evidence>
<comment type="similarity">
    <text evidence="1 7">Belongs to the glycosyl hydrolase 43 family.</text>
</comment>
<feature type="transmembrane region" description="Helical" evidence="9">
    <location>
        <begin position="63"/>
        <end position="87"/>
    </location>
</feature>